<dbReference type="InterPro" id="IPR008271">
    <property type="entry name" value="Ser/Thr_kinase_AS"/>
</dbReference>
<protein>
    <recommendedName>
        <fullName evidence="1">Protein kinase domain-containing protein</fullName>
    </recommendedName>
</protein>
<dbReference type="EMBL" id="CAJJDO010000031">
    <property type="protein sequence ID" value="CAD8158362.1"/>
    <property type="molecule type" value="Genomic_DNA"/>
</dbReference>
<feature type="domain" description="Protein kinase" evidence="1">
    <location>
        <begin position="79"/>
        <end position="338"/>
    </location>
</feature>
<dbReference type="PROSITE" id="PS00108">
    <property type="entry name" value="PROTEIN_KINASE_ST"/>
    <property type="match status" value="1"/>
</dbReference>
<evidence type="ECO:0000313" key="3">
    <source>
        <dbReference type="Proteomes" id="UP000689195"/>
    </source>
</evidence>
<reference evidence="2" key="1">
    <citation type="submission" date="2021-01" db="EMBL/GenBank/DDBJ databases">
        <authorList>
            <consortium name="Genoscope - CEA"/>
            <person name="William W."/>
        </authorList>
    </citation>
    <scope>NUCLEOTIDE SEQUENCE</scope>
</reference>
<dbReference type="Pfam" id="PF00069">
    <property type="entry name" value="Pkinase"/>
    <property type="match status" value="1"/>
</dbReference>
<keyword evidence="3" id="KW-1185">Reference proteome</keyword>
<dbReference type="PROSITE" id="PS50011">
    <property type="entry name" value="PROTEIN_KINASE_DOM"/>
    <property type="match status" value="1"/>
</dbReference>
<dbReference type="GO" id="GO:0005524">
    <property type="term" value="F:ATP binding"/>
    <property type="evidence" value="ECO:0007669"/>
    <property type="project" value="InterPro"/>
</dbReference>
<dbReference type="Proteomes" id="UP000689195">
    <property type="component" value="Unassembled WGS sequence"/>
</dbReference>
<evidence type="ECO:0000259" key="1">
    <source>
        <dbReference type="PROSITE" id="PS50011"/>
    </source>
</evidence>
<comment type="caution">
    <text evidence="2">The sequence shown here is derived from an EMBL/GenBank/DDBJ whole genome shotgun (WGS) entry which is preliminary data.</text>
</comment>
<dbReference type="GO" id="GO:0004672">
    <property type="term" value="F:protein kinase activity"/>
    <property type="evidence" value="ECO:0007669"/>
    <property type="project" value="InterPro"/>
</dbReference>
<proteinExistence type="predicted"/>
<evidence type="ECO:0000313" key="2">
    <source>
        <dbReference type="EMBL" id="CAD8158362.1"/>
    </source>
</evidence>
<name>A0A8S1U2X3_9CILI</name>
<organism evidence="2 3">
    <name type="scientific">Paramecium pentaurelia</name>
    <dbReference type="NCBI Taxonomy" id="43138"/>
    <lineage>
        <taxon>Eukaryota</taxon>
        <taxon>Sar</taxon>
        <taxon>Alveolata</taxon>
        <taxon>Ciliophora</taxon>
        <taxon>Intramacronucleata</taxon>
        <taxon>Oligohymenophorea</taxon>
        <taxon>Peniculida</taxon>
        <taxon>Parameciidae</taxon>
        <taxon>Paramecium</taxon>
    </lineage>
</organism>
<dbReference type="AlphaFoldDB" id="A0A8S1U2X3"/>
<accession>A0A8S1U2X3</accession>
<dbReference type="PANTHER" id="PTHR24347">
    <property type="entry name" value="SERINE/THREONINE-PROTEIN KINASE"/>
    <property type="match status" value="1"/>
</dbReference>
<dbReference type="FunFam" id="1.10.510.10:FF:001034">
    <property type="entry name" value="Uncharacterized protein"/>
    <property type="match status" value="1"/>
</dbReference>
<dbReference type="InterPro" id="IPR000719">
    <property type="entry name" value="Prot_kinase_dom"/>
</dbReference>
<dbReference type="OrthoDB" id="285328at2759"/>
<gene>
    <name evidence="2" type="ORF">PPENT_87.1.T0310301</name>
</gene>
<dbReference type="SMART" id="SM00220">
    <property type="entry name" value="S_TKc"/>
    <property type="match status" value="1"/>
</dbReference>
<sequence>MIVENVKKNKFSFSRKSESEQQCKLEQFKNKLQGDVLQFLKNTKQDDQSLQSFLQRIGIILEGDEEKYILDIKEYHNKYIEGDILGEGCIGLVKSVKRKSDDFEFACKTVKTDSEEIVKKMIMEFKNLKRLNHPHIVSMKEIYIQWNEGFQSTGMVCVIMEKIDGREMFEVIQQQKQYSEAIKYMHENYCCHRDLKPNNILCAHDGKSIKITDFNVSKFNDSYKEFGDLNQHGKIEMWTYTGTVAFSAPEIFSGNLYNEQVDLWSAGVILYVMLSGELPFNSEYLNDLIEQIRQCKYDFAGIIWTQISESAKDLITNLLKLDPDSRFTPEQALNHPWITHEQSNSDIPRYQLEINMARILRVKNINQESKIKQICYLFGAGDIWKRHSLGQDTNLDLYDNLKKYRSIDISDSWKNAQIKVTKDQSKKGVYTIDYPFTDSD</sequence>